<dbReference type="OrthoDB" id="2416822at2759"/>
<name>A0A9N9CJA8_9GLOM</name>
<dbReference type="Proteomes" id="UP000789572">
    <property type="component" value="Unassembled WGS sequence"/>
</dbReference>
<feature type="non-terminal residue" evidence="1">
    <location>
        <position position="328"/>
    </location>
</feature>
<protein>
    <submittedName>
        <fullName evidence="1">7520_t:CDS:1</fullName>
    </submittedName>
</protein>
<organism evidence="1 2">
    <name type="scientific">Paraglomus occultum</name>
    <dbReference type="NCBI Taxonomy" id="144539"/>
    <lineage>
        <taxon>Eukaryota</taxon>
        <taxon>Fungi</taxon>
        <taxon>Fungi incertae sedis</taxon>
        <taxon>Mucoromycota</taxon>
        <taxon>Glomeromycotina</taxon>
        <taxon>Glomeromycetes</taxon>
        <taxon>Paraglomerales</taxon>
        <taxon>Paraglomeraceae</taxon>
        <taxon>Paraglomus</taxon>
    </lineage>
</organism>
<evidence type="ECO:0000313" key="2">
    <source>
        <dbReference type="Proteomes" id="UP000789572"/>
    </source>
</evidence>
<reference evidence="1" key="1">
    <citation type="submission" date="2021-06" db="EMBL/GenBank/DDBJ databases">
        <authorList>
            <person name="Kallberg Y."/>
            <person name="Tangrot J."/>
            <person name="Rosling A."/>
        </authorList>
    </citation>
    <scope>NUCLEOTIDE SEQUENCE</scope>
    <source>
        <strain evidence="1">IA702</strain>
    </source>
</reference>
<dbReference type="EMBL" id="CAJVPJ010001732">
    <property type="protein sequence ID" value="CAG8602005.1"/>
    <property type="molecule type" value="Genomic_DNA"/>
</dbReference>
<gene>
    <name evidence="1" type="ORF">POCULU_LOCUS7514</name>
</gene>
<keyword evidence="2" id="KW-1185">Reference proteome</keyword>
<accession>A0A9N9CJA8</accession>
<comment type="caution">
    <text evidence="1">The sequence shown here is derived from an EMBL/GenBank/DDBJ whole genome shotgun (WGS) entry which is preliminary data.</text>
</comment>
<sequence length="328" mass="37623">FDDAFEGVCSLRDFEVAGQEEDLPTEKIENNLRILKGNLKKSKARYAKSLRKSIGKVKSSELSWRDPLASQVLSSEMEMVKQLPKEEYESFMEPVKYMQAPLPSSIKSICDEFVSNYDDGTMEIPPQKLSHVNWQEREEVLRNIAVRILETLGDIWKNPAFSPKFAKTQRTYVTDVIVPIIRATLKDLPIGKSAYISTAERQSVASKDRRDDDRVKLWRELNDGLYWANRGCRLIENEFGILGFQVAGQKFNLYVLIRDHEDISRLFLLRSVDIPTQYTDNEKTVYEFVEALLLLRRILIVDLSLLFNSRTRGSDEGSSTVSSPPSNN</sequence>
<dbReference type="AlphaFoldDB" id="A0A9N9CJA8"/>
<evidence type="ECO:0000313" key="1">
    <source>
        <dbReference type="EMBL" id="CAG8602005.1"/>
    </source>
</evidence>
<proteinExistence type="predicted"/>